<organism evidence="2 3">
    <name type="scientific">Sclerotinia nivalis</name>
    <dbReference type="NCBI Taxonomy" id="352851"/>
    <lineage>
        <taxon>Eukaryota</taxon>
        <taxon>Fungi</taxon>
        <taxon>Dikarya</taxon>
        <taxon>Ascomycota</taxon>
        <taxon>Pezizomycotina</taxon>
        <taxon>Leotiomycetes</taxon>
        <taxon>Helotiales</taxon>
        <taxon>Sclerotiniaceae</taxon>
        <taxon>Sclerotinia</taxon>
    </lineage>
</organism>
<sequence length="151" mass="16757">MSTVNTLLKPPHLISPKIPLQTVPTNSYYAINGLAISPNIIHTKILYLKFCPSSIKATSSSSIPTSRVESALDDADLESLKALLRASGNLYPHMRTMRTTTLKFLLGDKYVDEERKVVWSIERVEDRDKVDRKSASVDNGKDILGGREGEV</sequence>
<dbReference type="EMBL" id="JAPEIS010000005">
    <property type="protein sequence ID" value="KAJ8065857.1"/>
    <property type="molecule type" value="Genomic_DNA"/>
</dbReference>
<feature type="region of interest" description="Disordered" evidence="1">
    <location>
        <begin position="128"/>
        <end position="151"/>
    </location>
</feature>
<protein>
    <submittedName>
        <fullName evidence="2">Uncharacterized protein</fullName>
    </submittedName>
</protein>
<accession>A0A9X0AN37</accession>
<proteinExistence type="predicted"/>
<dbReference type="Proteomes" id="UP001152300">
    <property type="component" value="Unassembled WGS sequence"/>
</dbReference>
<gene>
    <name evidence="2" type="ORF">OCU04_004961</name>
</gene>
<evidence type="ECO:0000256" key="1">
    <source>
        <dbReference type="SAM" id="MobiDB-lite"/>
    </source>
</evidence>
<dbReference type="OrthoDB" id="3547079at2759"/>
<name>A0A9X0AN37_9HELO</name>
<keyword evidence="3" id="KW-1185">Reference proteome</keyword>
<dbReference type="AlphaFoldDB" id="A0A9X0AN37"/>
<evidence type="ECO:0000313" key="2">
    <source>
        <dbReference type="EMBL" id="KAJ8065857.1"/>
    </source>
</evidence>
<comment type="caution">
    <text evidence="2">The sequence shown here is derived from an EMBL/GenBank/DDBJ whole genome shotgun (WGS) entry which is preliminary data.</text>
</comment>
<reference evidence="2" key="1">
    <citation type="submission" date="2022-11" db="EMBL/GenBank/DDBJ databases">
        <title>Genome Resource of Sclerotinia nivalis Strain SnTB1, a Plant Pathogen Isolated from American Ginseng.</title>
        <authorList>
            <person name="Fan S."/>
        </authorList>
    </citation>
    <scope>NUCLEOTIDE SEQUENCE</scope>
    <source>
        <strain evidence="2">SnTB1</strain>
    </source>
</reference>
<evidence type="ECO:0000313" key="3">
    <source>
        <dbReference type="Proteomes" id="UP001152300"/>
    </source>
</evidence>